<dbReference type="EMBL" id="SWKU01000026">
    <property type="protein sequence ID" value="KAF2996594.1"/>
    <property type="molecule type" value="Genomic_DNA"/>
</dbReference>
<feature type="region of interest" description="Disordered" evidence="1">
    <location>
        <begin position="270"/>
        <end position="293"/>
    </location>
</feature>
<name>A0A9P4W8J2_CURKU</name>
<dbReference type="AlphaFoldDB" id="A0A9P4W8J2"/>
<protein>
    <submittedName>
        <fullName evidence="2">Uncharacterized protein</fullName>
    </submittedName>
</protein>
<sequence length="324" mass="34885">MDERYAYLGVHGGHHGRRNPSLAVSTTNQNPCSQRMTLHHAYAHMSPAPYPLAMASANEALEYTSSARSCDTSLHQASLCFAGADPGPVQDQRQRIRLRSETDSEQVAWQFHGQNFPATPSTSYSGSQLAAQGLPPCPMIGPIRDHSPSPLPSANAQFEALNLYSDERALSSEWPGDRSNSSWVSGSPVVNFPQIQQSQAEAAPWSSINPRSGFFESGHANQGLEIIPGLTNDSYPELSDAFSGGHENLVEYQDMSAASFDSDINGIMENLSMMPEPSSDNQPPHDAGDVVPSNGVPFWRVDRVGTPCEAAASAQDVQMGNSVV</sequence>
<dbReference type="Proteomes" id="UP000801428">
    <property type="component" value="Unassembled WGS sequence"/>
</dbReference>
<accession>A0A9P4W8J2</accession>
<organism evidence="2 3">
    <name type="scientific">Curvularia kusanoi</name>
    <name type="common">Cochliobolus kusanoi</name>
    <dbReference type="NCBI Taxonomy" id="90978"/>
    <lineage>
        <taxon>Eukaryota</taxon>
        <taxon>Fungi</taxon>
        <taxon>Dikarya</taxon>
        <taxon>Ascomycota</taxon>
        <taxon>Pezizomycotina</taxon>
        <taxon>Dothideomycetes</taxon>
        <taxon>Pleosporomycetidae</taxon>
        <taxon>Pleosporales</taxon>
        <taxon>Pleosporineae</taxon>
        <taxon>Pleosporaceae</taxon>
        <taxon>Curvularia</taxon>
    </lineage>
</organism>
<gene>
    <name evidence="2" type="ORF">E8E13_000134</name>
</gene>
<proteinExistence type="predicted"/>
<keyword evidence="3" id="KW-1185">Reference proteome</keyword>
<evidence type="ECO:0000313" key="2">
    <source>
        <dbReference type="EMBL" id="KAF2996594.1"/>
    </source>
</evidence>
<evidence type="ECO:0000313" key="3">
    <source>
        <dbReference type="Proteomes" id="UP000801428"/>
    </source>
</evidence>
<comment type="caution">
    <text evidence="2">The sequence shown here is derived from an EMBL/GenBank/DDBJ whole genome shotgun (WGS) entry which is preliminary data.</text>
</comment>
<evidence type="ECO:0000256" key="1">
    <source>
        <dbReference type="SAM" id="MobiDB-lite"/>
    </source>
</evidence>
<reference evidence="2" key="1">
    <citation type="submission" date="2019-04" db="EMBL/GenBank/DDBJ databases">
        <title>Sequencing of skin fungus with MAO and IRED activity.</title>
        <authorList>
            <person name="Marsaioli A.J."/>
            <person name="Bonatto J.M.C."/>
            <person name="Reis Junior O."/>
        </authorList>
    </citation>
    <scope>NUCLEOTIDE SEQUENCE</scope>
    <source>
        <strain evidence="2">30M1</strain>
    </source>
</reference>